<reference evidence="2 3" key="1">
    <citation type="journal article" date="2015" name="Genome Announc.">
        <title>Draft Genome Sequence of Cyanobacterium Hassallia byssoidea Strain VB512170, Isolated from Monuments in India.</title>
        <authorList>
            <person name="Singh D."/>
            <person name="Chandrababunaidu M.M."/>
            <person name="Panda A."/>
            <person name="Sen D."/>
            <person name="Bhattacharyya S."/>
            <person name="Adhikary S.P."/>
            <person name="Tripathy S."/>
        </authorList>
    </citation>
    <scope>NUCLEOTIDE SEQUENCE [LARGE SCALE GENOMIC DNA]</scope>
    <source>
        <strain evidence="2 3">VB512170</strain>
    </source>
</reference>
<evidence type="ECO:0000313" key="2">
    <source>
        <dbReference type="EMBL" id="NEU73261.1"/>
    </source>
</evidence>
<feature type="compositionally biased region" description="Basic and acidic residues" evidence="1">
    <location>
        <begin position="48"/>
        <end position="60"/>
    </location>
</feature>
<evidence type="ECO:0000256" key="1">
    <source>
        <dbReference type="SAM" id="MobiDB-lite"/>
    </source>
</evidence>
<organism evidence="2 3">
    <name type="scientific">Hassallia byssoidea VB512170</name>
    <dbReference type="NCBI Taxonomy" id="1304833"/>
    <lineage>
        <taxon>Bacteria</taxon>
        <taxon>Bacillati</taxon>
        <taxon>Cyanobacteriota</taxon>
        <taxon>Cyanophyceae</taxon>
        <taxon>Nostocales</taxon>
        <taxon>Tolypothrichaceae</taxon>
        <taxon>Hassallia</taxon>
    </lineage>
</organism>
<keyword evidence="3" id="KW-1185">Reference proteome</keyword>
<accession>A0A846H9X1</accession>
<gene>
    <name evidence="2" type="ORF">PI95_011970</name>
</gene>
<dbReference type="RefSeq" id="WP_163518824.1">
    <property type="nucleotide sequence ID" value="NZ_JTCM02000020.1"/>
</dbReference>
<evidence type="ECO:0000313" key="3">
    <source>
        <dbReference type="Proteomes" id="UP000031549"/>
    </source>
</evidence>
<protein>
    <submittedName>
        <fullName evidence="2">Uncharacterized protein</fullName>
    </submittedName>
</protein>
<comment type="caution">
    <text evidence="2">The sequence shown here is derived from an EMBL/GenBank/DDBJ whole genome shotgun (WGS) entry which is preliminary data.</text>
</comment>
<dbReference type="AlphaFoldDB" id="A0A846H9X1"/>
<name>A0A846H9X1_9CYAN</name>
<sequence length="69" mass="7274">MPNDARCVTVGKADGRCASAGKPLRQQRVGGTTAGATTGLHPPSGSPLRRDGNQHRRVDSPQRTAGPWR</sequence>
<feature type="region of interest" description="Disordered" evidence="1">
    <location>
        <begin position="15"/>
        <end position="69"/>
    </location>
</feature>
<proteinExistence type="predicted"/>
<dbReference type="Proteomes" id="UP000031549">
    <property type="component" value="Unassembled WGS sequence"/>
</dbReference>
<dbReference type="EMBL" id="JTCM02000020">
    <property type="protein sequence ID" value="NEU73261.1"/>
    <property type="molecule type" value="Genomic_DNA"/>
</dbReference>
<feature type="compositionally biased region" description="Low complexity" evidence="1">
    <location>
        <begin position="30"/>
        <end position="39"/>
    </location>
</feature>